<evidence type="ECO:0000313" key="6">
    <source>
        <dbReference type="Proteomes" id="UP001569428"/>
    </source>
</evidence>
<evidence type="ECO:0000259" key="4">
    <source>
        <dbReference type="SMART" id="SM00822"/>
    </source>
</evidence>
<dbReference type="PRINTS" id="PR00080">
    <property type="entry name" value="SDRFAMILY"/>
</dbReference>
<evidence type="ECO:0000256" key="3">
    <source>
        <dbReference type="RuleBase" id="RU000363"/>
    </source>
</evidence>
<protein>
    <submittedName>
        <fullName evidence="5">SDR family oxidoreductase</fullName>
    </submittedName>
</protein>
<dbReference type="PANTHER" id="PTHR43669">
    <property type="entry name" value="5-KETO-D-GLUCONATE 5-REDUCTASE"/>
    <property type="match status" value="1"/>
</dbReference>
<sequence length="244" mass="26128">MGISIQDKVALVTGANRGIGKSIVETFIEEGAKKVYLAVRNPESTAELTQKYGDKVVAVQLDVTDGNGIQLLAKEIQDLDILVNNAGVLVPTEPLNEQAEEALEHELDVNLFGLVRIAKAFAPQLEKNRGALVQMNSVVSLRTFPQVSTYSASKAASYAITQALRETLGERGVQVLSVHPGPIETDMAKQAGLEEGEAPSTVARGIVESLANGNFHLFPDPMAKTFEAAYQGFSDAIITADFSE</sequence>
<accession>A0ABV4P3C3</accession>
<evidence type="ECO:0000313" key="5">
    <source>
        <dbReference type="EMBL" id="MFA0812752.1"/>
    </source>
</evidence>
<dbReference type="NCBIfam" id="NF006120">
    <property type="entry name" value="PRK08264.1-6"/>
    <property type="match status" value="1"/>
</dbReference>
<dbReference type="Gene3D" id="3.40.50.720">
    <property type="entry name" value="NAD(P)-binding Rossmann-like Domain"/>
    <property type="match status" value="1"/>
</dbReference>
<dbReference type="InterPro" id="IPR020904">
    <property type="entry name" value="Sc_DH/Rdtase_CS"/>
</dbReference>
<dbReference type="EMBL" id="JBGMEK010000053">
    <property type="protein sequence ID" value="MFA0812752.1"/>
    <property type="molecule type" value="Genomic_DNA"/>
</dbReference>
<comment type="caution">
    <text evidence="5">The sequence shown here is derived from an EMBL/GenBank/DDBJ whole genome shotgun (WGS) entry which is preliminary data.</text>
</comment>
<reference evidence="5 6" key="1">
    <citation type="submission" date="2024-08" db="EMBL/GenBank/DDBJ databases">
        <authorList>
            <person name="Ishaq N."/>
        </authorList>
    </citation>
    <scope>NUCLEOTIDE SEQUENCE [LARGE SCALE GENOMIC DNA]</scope>
    <source>
        <strain evidence="5 6">DSM 18651</strain>
    </source>
</reference>
<dbReference type="Pfam" id="PF00106">
    <property type="entry name" value="adh_short"/>
    <property type="match status" value="1"/>
</dbReference>
<gene>
    <name evidence="5" type="ORF">ACCI49_17705</name>
</gene>
<dbReference type="Proteomes" id="UP001569428">
    <property type="component" value="Unassembled WGS sequence"/>
</dbReference>
<keyword evidence="2" id="KW-0560">Oxidoreductase</keyword>
<dbReference type="InterPro" id="IPR057326">
    <property type="entry name" value="KR_dom"/>
</dbReference>
<keyword evidence="6" id="KW-1185">Reference proteome</keyword>
<name>A0ABV4P3C3_9GAMM</name>
<organism evidence="5 6">
    <name type="scientific">Microbulbifer epialgicus</name>
    <dbReference type="NCBI Taxonomy" id="393907"/>
    <lineage>
        <taxon>Bacteria</taxon>
        <taxon>Pseudomonadati</taxon>
        <taxon>Pseudomonadota</taxon>
        <taxon>Gammaproteobacteria</taxon>
        <taxon>Cellvibrionales</taxon>
        <taxon>Microbulbiferaceae</taxon>
        <taxon>Microbulbifer</taxon>
    </lineage>
</organism>
<proteinExistence type="inferred from homology"/>
<dbReference type="RefSeq" id="WP_371840470.1">
    <property type="nucleotide sequence ID" value="NZ_JBGMEK010000053.1"/>
</dbReference>
<evidence type="ECO:0000256" key="1">
    <source>
        <dbReference type="ARBA" id="ARBA00006484"/>
    </source>
</evidence>
<dbReference type="SMART" id="SM00822">
    <property type="entry name" value="PKS_KR"/>
    <property type="match status" value="1"/>
</dbReference>
<dbReference type="PRINTS" id="PR00081">
    <property type="entry name" value="GDHRDH"/>
</dbReference>
<comment type="similarity">
    <text evidence="1 3">Belongs to the short-chain dehydrogenases/reductases (SDR) family.</text>
</comment>
<evidence type="ECO:0000256" key="2">
    <source>
        <dbReference type="ARBA" id="ARBA00023002"/>
    </source>
</evidence>
<dbReference type="PANTHER" id="PTHR43669:SF3">
    <property type="entry name" value="ALCOHOL DEHYDROGENASE, PUTATIVE (AFU_ORTHOLOGUE AFUA_3G03445)-RELATED"/>
    <property type="match status" value="1"/>
</dbReference>
<dbReference type="InterPro" id="IPR036291">
    <property type="entry name" value="NAD(P)-bd_dom_sf"/>
</dbReference>
<dbReference type="SUPFAM" id="SSF51735">
    <property type="entry name" value="NAD(P)-binding Rossmann-fold domains"/>
    <property type="match status" value="1"/>
</dbReference>
<dbReference type="InterPro" id="IPR002347">
    <property type="entry name" value="SDR_fam"/>
</dbReference>
<feature type="domain" description="Ketoreductase" evidence="4">
    <location>
        <begin position="8"/>
        <end position="186"/>
    </location>
</feature>
<dbReference type="PROSITE" id="PS00061">
    <property type="entry name" value="ADH_SHORT"/>
    <property type="match status" value="1"/>
</dbReference>